<dbReference type="EnsemblPlants" id="Solyc07g020990.1.1">
    <property type="protein sequence ID" value="Solyc07g020990.1.1"/>
    <property type="gene ID" value="Solyc07g020990.1"/>
</dbReference>
<dbReference type="eggNOG" id="KOG0029">
    <property type="taxonomic scope" value="Eukaryota"/>
</dbReference>
<dbReference type="SUPFAM" id="SSF51971">
    <property type="entry name" value="Nucleotide-binding domain"/>
    <property type="match status" value="1"/>
</dbReference>
<proteinExistence type="predicted"/>
<evidence type="ECO:0000313" key="2">
    <source>
        <dbReference type="Proteomes" id="UP000004994"/>
    </source>
</evidence>
<keyword evidence="2" id="KW-1185">Reference proteome</keyword>
<dbReference type="SMR" id="K4CCV9"/>
<dbReference type="STRING" id="4081.K4CCV9"/>
<reference evidence="1" key="2">
    <citation type="submission" date="2015-06" db="UniProtKB">
        <authorList>
            <consortium name="EnsemblPlants"/>
        </authorList>
    </citation>
    <scope>IDENTIFICATION</scope>
    <source>
        <strain evidence="1">cv. Heinz 1706</strain>
    </source>
</reference>
<dbReference type="InParanoid" id="K4CCV9"/>
<accession>K4CCV9</accession>
<name>K4CCV9_SOLLC</name>
<dbReference type="Gramene" id="Solyc07g020990.1.1">
    <property type="protein sequence ID" value="Solyc07g020990.1.1"/>
    <property type="gene ID" value="Solyc07g020990.1"/>
</dbReference>
<protein>
    <submittedName>
        <fullName evidence="1">Uncharacterized protein</fullName>
    </submittedName>
</protein>
<organism evidence="1">
    <name type="scientific">Solanum lycopersicum</name>
    <name type="common">Tomato</name>
    <name type="synonym">Lycopersicon esculentum</name>
    <dbReference type="NCBI Taxonomy" id="4081"/>
    <lineage>
        <taxon>Eukaryota</taxon>
        <taxon>Viridiplantae</taxon>
        <taxon>Streptophyta</taxon>
        <taxon>Embryophyta</taxon>
        <taxon>Tracheophyta</taxon>
        <taxon>Spermatophyta</taxon>
        <taxon>Magnoliopsida</taxon>
        <taxon>eudicotyledons</taxon>
        <taxon>Gunneridae</taxon>
        <taxon>Pentapetalae</taxon>
        <taxon>asterids</taxon>
        <taxon>lamiids</taxon>
        <taxon>Solanales</taxon>
        <taxon>Solanaceae</taxon>
        <taxon>Solanoideae</taxon>
        <taxon>Solaneae</taxon>
        <taxon>Solanum</taxon>
        <taxon>Solanum subgen. Lycopersicon</taxon>
    </lineage>
</organism>
<reference evidence="1" key="1">
    <citation type="journal article" date="2012" name="Nature">
        <title>The tomato genome sequence provides insights into fleshy fruit evolution.</title>
        <authorList>
            <consortium name="Tomato Genome Consortium"/>
        </authorList>
    </citation>
    <scope>NUCLEOTIDE SEQUENCE [LARGE SCALE GENOMIC DNA]</scope>
    <source>
        <strain evidence="1">cv. Heinz 1706</strain>
    </source>
</reference>
<dbReference type="PhylomeDB" id="K4CCV9"/>
<sequence>MSENSNFANRNVDYNVPRSKDSIKGVLSGEIIYLNKMPTSETFVALMDGFPSHSLKDEEIEVGLVSVIGGIEQLMKDCFGDVIPKWCSGLLDYAYNYFLLYEYINFTVELATKSRIPTKPSVSRVIFIGTSLVGLVAARQLMLFEFEVIVLERLKSASGRFYT</sequence>
<dbReference type="PaxDb" id="4081-Solyc07g020990.1.1"/>
<dbReference type="Proteomes" id="UP000004994">
    <property type="component" value="Chromosome 7"/>
</dbReference>
<evidence type="ECO:0000313" key="1">
    <source>
        <dbReference type="EnsemblPlants" id="Solyc07g020990.1.1"/>
    </source>
</evidence>
<dbReference type="AlphaFoldDB" id="K4CCV9"/>
<dbReference type="HOGENOM" id="CLU_1629906_0_0_1"/>